<sequence length="74" mass="8720">MVNLFKHCNQEVIVDQREELKVHCIMLIEHIYQHRYAIKLLLAAVDLLETIADYKANRSGNFVKKYSKQDLSDD</sequence>
<dbReference type="RefSeq" id="WP_271792233.1">
    <property type="nucleotide sequence ID" value="NZ_JAQMTU010000078.1"/>
</dbReference>
<dbReference type="Proteomes" id="UP001212123">
    <property type="component" value="Unassembled WGS sequence"/>
</dbReference>
<protein>
    <submittedName>
        <fullName evidence="1">Uncharacterized protein</fullName>
    </submittedName>
</protein>
<proteinExistence type="predicted"/>
<evidence type="ECO:0000313" key="2">
    <source>
        <dbReference type="Proteomes" id="UP001212123"/>
    </source>
</evidence>
<keyword evidence="2" id="KW-1185">Reference proteome</keyword>
<dbReference type="EMBL" id="JAQMTU010000078">
    <property type="protein sequence ID" value="MDB9487547.1"/>
    <property type="molecule type" value="Genomic_DNA"/>
</dbReference>
<comment type="caution">
    <text evidence="1">The sequence shown here is derived from an EMBL/GenBank/DDBJ whole genome shotgun (WGS) entry which is preliminary data.</text>
</comment>
<organism evidence="1 2">
    <name type="scientific">Dolichospermum circinale CS-537/01</name>
    <dbReference type="NCBI Taxonomy" id="3021739"/>
    <lineage>
        <taxon>Bacteria</taxon>
        <taxon>Bacillati</taxon>
        <taxon>Cyanobacteriota</taxon>
        <taxon>Cyanophyceae</taxon>
        <taxon>Nostocales</taxon>
        <taxon>Aphanizomenonaceae</taxon>
        <taxon>Dolichospermum</taxon>
        <taxon>Dolichospermum circinale</taxon>
    </lineage>
</organism>
<accession>A0ABT5A6H1</accession>
<name>A0ABT5A6H1_9CYAN</name>
<reference evidence="1 2" key="1">
    <citation type="submission" date="2023-01" db="EMBL/GenBank/DDBJ databases">
        <title>Genomes from the Australian National Cyanobacteria Reference Collection.</title>
        <authorList>
            <person name="Willis A."/>
            <person name="Lee E.M.F."/>
        </authorList>
    </citation>
    <scope>NUCLEOTIDE SEQUENCE [LARGE SCALE GENOMIC DNA]</scope>
    <source>
        <strain evidence="1 2">CS-537/01</strain>
    </source>
</reference>
<gene>
    <name evidence="1" type="ORF">PN492_13485</name>
</gene>
<evidence type="ECO:0000313" key="1">
    <source>
        <dbReference type="EMBL" id="MDB9487547.1"/>
    </source>
</evidence>